<feature type="compositionally biased region" description="Polar residues" evidence="1">
    <location>
        <begin position="1"/>
        <end position="28"/>
    </location>
</feature>
<evidence type="ECO:0000313" key="3">
    <source>
        <dbReference type="EMBL" id="CBY35941.1"/>
    </source>
</evidence>
<reference evidence="2" key="1">
    <citation type="journal article" date="2010" name="Science">
        <title>Plasticity of animal genome architecture unmasked by rapid evolution of a pelagic tunicate.</title>
        <authorList>
            <person name="Denoeud F."/>
            <person name="Henriet S."/>
            <person name="Mungpakdee S."/>
            <person name="Aury J.M."/>
            <person name="Da Silva C."/>
            <person name="Brinkmann H."/>
            <person name="Mikhaleva J."/>
            <person name="Olsen L.C."/>
            <person name="Jubin C."/>
            <person name="Canestro C."/>
            <person name="Bouquet J.M."/>
            <person name="Danks G."/>
            <person name="Poulain J."/>
            <person name="Campsteijn C."/>
            <person name="Adamski M."/>
            <person name="Cross I."/>
            <person name="Yadetie F."/>
            <person name="Muffato M."/>
            <person name="Louis A."/>
            <person name="Butcher S."/>
            <person name="Tsagkogeorga G."/>
            <person name="Konrad A."/>
            <person name="Singh S."/>
            <person name="Jensen M.F."/>
            <person name="Cong E.H."/>
            <person name="Eikeseth-Otteraa H."/>
            <person name="Noel B."/>
            <person name="Anthouard V."/>
            <person name="Porcel B.M."/>
            <person name="Kachouri-Lafond R."/>
            <person name="Nishino A."/>
            <person name="Ugolini M."/>
            <person name="Chourrout P."/>
            <person name="Nishida H."/>
            <person name="Aasland R."/>
            <person name="Huzurbazar S."/>
            <person name="Westhof E."/>
            <person name="Delsuc F."/>
            <person name="Lehrach H."/>
            <person name="Reinhardt R."/>
            <person name="Weissenbach J."/>
            <person name="Roy S.W."/>
            <person name="Artiguenave F."/>
            <person name="Postlethwait J.H."/>
            <person name="Manak J.R."/>
            <person name="Thompson E.M."/>
            <person name="Jaillon O."/>
            <person name="Du Pasquier L."/>
            <person name="Boudinot P."/>
            <person name="Liberles D.A."/>
            <person name="Volff J.N."/>
            <person name="Philippe H."/>
            <person name="Lenhard B."/>
            <person name="Roest Crollius H."/>
            <person name="Wincker P."/>
            <person name="Chourrout D."/>
        </authorList>
    </citation>
    <scope>NUCLEOTIDE SEQUENCE [LARGE SCALE GENOMIC DNA]</scope>
</reference>
<sequence length="401" mass="45261">MSSVYLNSESKASELTATENSSRSSFAGTDSSVSATSSEEVSEEEDDNVLFVQEKPAMSKIELGGWKNVSLNDTSFLSEESGNEDPVKESFASIDHAEMVRMRYEARQNDPPRIVKQPKIVQTSTLLSQISESPYSLEQPENNSRMQTPELSKKPLKIDKVVEIPYPKGQKPLAQFGRKPVIPIQDPKEFLFDITKQARRESKAQKENEEIFKKEKKLSIPGNETGFEKVYSFSVSKKYFSIFLSAFSSLSFASRSMSSIFAISVISASIKSRIAITPFPDCVRSISSLRTLRCDSFSLILYSYFASKGINEFSKRPSLESSTSSRIKTIYREKLEKERQQIEEAMNPPPPLEEKETVLPEKTVSKVGTNIGRVIYDQNTGIETLVRNQSSFRNCEKIWDF</sequence>
<accession>E4X1W2</accession>
<dbReference type="AlphaFoldDB" id="E4X1W2"/>
<name>E4X1W2_OIKDI</name>
<feature type="compositionally biased region" description="Low complexity" evidence="1">
    <location>
        <begin position="29"/>
        <end position="39"/>
    </location>
</feature>
<evidence type="ECO:0000256" key="1">
    <source>
        <dbReference type="SAM" id="MobiDB-lite"/>
    </source>
</evidence>
<gene>
    <name evidence="2" type="ORF">GSOID_T00015867001</name>
    <name evidence="3" type="ORF">GSOID_T00028416001</name>
</gene>
<evidence type="ECO:0000313" key="2">
    <source>
        <dbReference type="EMBL" id="CBY23429.1"/>
    </source>
</evidence>
<dbReference type="EMBL" id="FN653021">
    <property type="protein sequence ID" value="CBY23429.1"/>
    <property type="molecule type" value="Genomic_DNA"/>
</dbReference>
<organism evidence="2">
    <name type="scientific">Oikopleura dioica</name>
    <name type="common">Tunicate</name>
    <dbReference type="NCBI Taxonomy" id="34765"/>
    <lineage>
        <taxon>Eukaryota</taxon>
        <taxon>Metazoa</taxon>
        <taxon>Chordata</taxon>
        <taxon>Tunicata</taxon>
        <taxon>Appendicularia</taxon>
        <taxon>Copelata</taxon>
        <taxon>Oikopleuridae</taxon>
        <taxon>Oikopleura</taxon>
    </lineage>
</organism>
<dbReference type="OrthoDB" id="10461770at2759"/>
<protein>
    <submittedName>
        <fullName evidence="2">Uncharacterized protein</fullName>
    </submittedName>
</protein>
<feature type="region of interest" description="Disordered" evidence="1">
    <location>
        <begin position="1"/>
        <end position="53"/>
    </location>
</feature>
<keyword evidence="4" id="KW-1185">Reference proteome</keyword>
<dbReference type="Proteomes" id="UP000011014">
    <property type="component" value="Unassembled WGS sequence"/>
</dbReference>
<feature type="region of interest" description="Disordered" evidence="1">
    <location>
        <begin position="131"/>
        <end position="151"/>
    </location>
</feature>
<proteinExistence type="predicted"/>
<dbReference type="Proteomes" id="UP000001307">
    <property type="component" value="Unassembled WGS sequence"/>
</dbReference>
<feature type="compositionally biased region" description="Polar residues" evidence="1">
    <location>
        <begin position="131"/>
        <end position="150"/>
    </location>
</feature>
<evidence type="ECO:0000313" key="4">
    <source>
        <dbReference type="Proteomes" id="UP000001307"/>
    </source>
</evidence>
<dbReference type="EMBL" id="FN654699">
    <property type="protein sequence ID" value="CBY35941.1"/>
    <property type="molecule type" value="Genomic_DNA"/>
</dbReference>
<dbReference type="InParanoid" id="E4X1W2"/>